<dbReference type="FunFam" id="2.40.10.10:FF:000028">
    <property type="entry name" value="Serine protease easter"/>
    <property type="match status" value="1"/>
</dbReference>
<keyword evidence="3" id="KW-0106">Calcium</keyword>
<dbReference type="SMART" id="SM00020">
    <property type="entry name" value="Tryp_SPc"/>
    <property type="match status" value="1"/>
</dbReference>
<keyword evidence="6" id="KW-0325">Glycoprotein</keyword>
<evidence type="ECO:0000256" key="2">
    <source>
        <dbReference type="ARBA" id="ARBA00022729"/>
    </source>
</evidence>
<dbReference type="Gene3D" id="2.40.10.10">
    <property type="entry name" value="Trypsin-like serine proteases"/>
    <property type="match status" value="1"/>
</dbReference>
<accession>A0A9P9Z0B4</accession>
<dbReference type="GO" id="GO:0004252">
    <property type="term" value="F:serine-type endopeptidase activity"/>
    <property type="evidence" value="ECO:0007669"/>
    <property type="project" value="InterPro"/>
</dbReference>
<keyword evidence="5" id="KW-1015">Disulfide bond</keyword>
<dbReference type="Pfam" id="PF00089">
    <property type="entry name" value="Trypsin"/>
    <property type="match status" value="1"/>
</dbReference>
<gene>
    <name evidence="10" type="ORF">M5D96_002213</name>
</gene>
<keyword evidence="1" id="KW-0479">Metal-binding</keyword>
<evidence type="ECO:0000256" key="6">
    <source>
        <dbReference type="ARBA" id="ARBA00023180"/>
    </source>
</evidence>
<dbReference type="PANTHER" id="PTHR24256">
    <property type="entry name" value="TRYPTASE-RELATED"/>
    <property type="match status" value="1"/>
</dbReference>
<comment type="similarity">
    <text evidence="7">Belongs to the peptidase S1 family. CLIP subfamily.</text>
</comment>
<dbReference type="PROSITE" id="PS50240">
    <property type="entry name" value="TRYPSIN_DOM"/>
    <property type="match status" value="1"/>
</dbReference>
<evidence type="ECO:0000256" key="5">
    <source>
        <dbReference type="ARBA" id="ARBA00023157"/>
    </source>
</evidence>
<keyword evidence="4" id="KW-0865">Zymogen</keyword>
<name>A0A9P9Z0B4_9MUSC</name>
<dbReference type="InterPro" id="IPR051487">
    <property type="entry name" value="Ser/Thr_Proteases_Immune/Dev"/>
</dbReference>
<evidence type="ECO:0000256" key="8">
    <source>
        <dbReference type="SAM" id="SignalP"/>
    </source>
</evidence>
<keyword evidence="2 8" id="KW-0732">Signal</keyword>
<evidence type="ECO:0000313" key="10">
    <source>
        <dbReference type="EMBL" id="KAI8046013.1"/>
    </source>
</evidence>
<evidence type="ECO:0000313" key="11">
    <source>
        <dbReference type="Proteomes" id="UP001059596"/>
    </source>
</evidence>
<dbReference type="GO" id="GO:0046872">
    <property type="term" value="F:metal ion binding"/>
    <property type="evidence" value="ECO:0007669"/>
    <property type="project" value="UniProtKB-KW"/>
</dbReference>
<feature type="signal peptide" evidence="8">
    <location>
        <begin position="1"/>
        <end position="41"/>
    </location>
</feature>
<evidence type="ECO:0000256" key="3">
    <source>
        <dbReference type="ARBA" id="ARBA00022837"/>
    </source>
</evidence>
<dbReference type="AlphaFoldDB" id="A0A9P9Z0B4"/>
<feature type="chain" id="PRO_5040516999" description="Peptidase S1 domain-containing protein" evidence="8">
    <location>
        <begin position="42"/>
        <end position="288"/>
    </location>
</feature>
<evidence type="ECO:0000256" key="4">
    <source>
        <dbReference type="ARBA" id="ARBA00023145"/>
    </source>
</evidence>
<dbReference type="InterPro" id="IPR001254">
    <property type="entry name" value="Trypsin_dom"/>
</dbReference>
<protein>
    <recommendedName>
        <fullName evidence="9">Peptidase S1 domain-containing protein</fullName>
    </recommendedName>
</protein>
<dbReference type="Proteomes" id="UP001059596">
    <property type="component" value="Chromosome 3R"/>
</dbReference>
<comment type="caution">
    <text evidence="10">The sequence shown here is derived from an EMBL/GenBank/DDBJ whole genome shotgun (WGS) entry which is preliminary data.</text>
</comment>
<feature type="domain" description="Peptidase S1" evidence="9">
    <location>
        <begin position="54"/>
        <end position="266"/>
    </location>
</feature>
<evidence type="ECO:0000259" key="9">
    <source>
        <dbReference type="PROSITE" id="PS50240"/>
    </source>
</evidence>
<dbReference type="EMBL" id="JAMKOV010000001">
    <property type="protein sequence ID" value="KAI8046013.1"/>
    <property type="molecule type" value="Genomic_DNA"/>
</dbReference>
<sequence length="288" mass="32668">MELKLSARLSYQFFSDYSLGKMSAALWLALCTLLLINQGSAQFLEEQCGIFNPYVGFKGPLTTPWLAQIRTKSKVICAGTLINEQYVLTAASCIANQNQLIVRLGKFEGSKSNFEDDGTSDKTYEEYYVKKAFIHKSYSADTKRHNIGVLKLASSVQYKRHIKPICIAENSEFKTDSLTFEIPNEKYKKGFWCGIGVFFGSSCADEKKEEYLTSILIGSPWNKTIATGPLLRYTQHGVLSYRDRETYADVYTNVFAYADWIVAQVLEVEAISPNSERRNGNLQDRFNY</sequence>
<dbReference type="GO" id="GO:0006508">
    <property type="term" value="P:proteolysis"/>
    <property type="evidence" value="ECO:0007669"/>
    <property type="project" value="InterPro"/>
</dbReference>
<evidence type="ECO:0000256" key="7">
    <source>
        <dbReference type="ARBA" id="ARBA00024195"/>
    </source>
</evidence>
<proteinExistence type="inferred from homology"/>
<evidence type="ECO:0000256" key="1">
    <source>
        <dbReference type="ARBA" id="ARBA00022723"/>
    </source>
</evidence>
<keyword evidence="11" id="KW-1185">Reference proteome</keyword>
<dbReference type="InterPro" id="IPR009003">
    <property type="entry name" value="Peptidase_S1_PA"/>
</dbReference>
<dbReference type="SUPFAM" id="SSF50494">
    <property type="entry name" value="Trypsin-like serine proteases"/>
    <property type="match status" value="1"/>
</dbReference>
<organism evidence="10 11">
    <name type="scientific">Drosophila gunungcola</name>
    <name type="common">fruit fly</name>
    <dbReference type="NCBI Taxonomy" id="103775"/>
    <lineage>
        <taxon>Eukaryota</taxon>
        <taxon>Metazoa</taxon>
        <taxon>Ecdysozoa</taxon>
        <taxon>Arthropoda</taxon>
        <taxon>Hexapoda</taxon>
        <taxon>Insecta</taxon>
        <taxon>Pterygota</taxon>
        <taxon>Neoptera</taxon>
        <taxon>Endopterygota</taxon>
        <taxon>Diptera</taxon>
        <taxon>Brachycera</taxon>
        <taxon>Muscomorpha</taxon>
        <taxon>Ephydroidea</taxon>
        <taxon>Drosophilidae</taxon>
        <taxon>Drosophila</taxon>
        <taxon>Sophophora</taxon>
    </lineage>
</organism>
<dbReference type="InterPro" id="IPR043504">
    <property type="entry name" value="Peptidase_S1_PA_chymotrypsin"/>
</dbReference>
<reference evidence="10" key="1">
    <citation type="journal article" date="2023" name="Genome Biol. Evol.">
        <title>Long-read-based Genome Assembly of Drosophila gunungcola Reveals Fewer Chemosensory Genes in Flower-breeding Species.</title>
        <authorList>
            <person name="Negi A."/>
            <person name="Liao B.Y."/>
            <person name="Yeh S.D."/>
        </authorList>
    </citation>
    <scope>NUCLEOTIDE SEQUENCE</scope>
    <source>
        <strain evidence="10">Sukarami</strain>
    </source>
</reference>